<comment type="similarity">
    <text evidence="15">Belongs to the papillomaviridae L2 protein family.</text>
</comment>
<keyword evidence="6" id="KW-1040">Host Golgi apparatus</keyword>
<dbReference type="RefSeq" id="YP_004895385.1">
    <property type="nucleotide sequence ID" value="NC_016075.1"/>
</dbReference>
<keyword evidence="3 15" id="KW-0167">Capsid protein</keyword>
<comment type="caution">
    <text evidence="15">Lacks conserved residue(s) required for the propagation of feature annotation.</text>
</comment>
<evidence type="ECO:0000256" key="15">
    <source>
        <dbReference type="HAMAP-Rule" id="MF_04003"/>
    </source>
</evidence>
<dbReference type="Pfam" id="PF00513">
    <property type="entry name" value="Late_protein_L2"/>
    <property type="match status" value="1"/>
</dbReference>
<evidence type="ECO:0000256" key="11">
    <source>
        <dbReference type="ARBA" id="ARBA00023120"/>
    </source>
</evidence>
<evidence type="ECO:0000256" key="4">
    <source>
        <dbReference type="ARBA" id="ARBA00022562"/>
    </source>
</evidence>
<dbReference type="GO" id="GO:0042025">
    <property type="term" value="C:host cell nucleus"/>
    <property type="evidence" value="ECO:0007669"/>
    <property type="project" value="UniProtKB-SubCell"/>
</dbReference>
<evidence type="ECO:0000256" key="8">
    <source>
        <dbReference type="ARBA" id="ARBA00022921"/>
    </source>
</evidence>
<evidence type="ECO:0000256" key="13">
    <source>
        <dbReference type="ARBA" id="ARBA00023157"/>
    </source>
</evidence>
<comment type="subunit">
    <text evidence="15">Interacts with major capsid protein L1. Interacts with E2; this interaction inhibits E2 transcriptional activity but not the DNA replication function E2. Interacts with host HSPA8; this interaction is required for L2 nuclear translocation. Interacts with host importins KPNB2 and KPNB3. Forms a complex with importin alpha2-beta1 heterodimers via interaction with the importin alpha2 adapter. Interacts with host DYNLT1; this interaction is essential for virus intracellular transport during entry. Interacts (via C-terminus) with host retromer subunits VPS35 AND VPS29.</text>
</comment>
<evidence type="ECO:0000256" key="7">
    <source>
        <dbReference type="ARBA" id="ARBA00022844"/>
    </source>
</evidence>
<comment type="PTM">
    <text evidence="15">Highly phosphorylated.</text>
</comment>
<keyword evidence="4 15" id="KW-1048">Host nucleus</keyword>
<keyword evidence="8 15" id="KW-0426">Late protein</keyword>
<keyword evidence="10" id="KW-1039">Host endosome</keyword>
<evidence type="ECO:0000256" key="9">
    <source>
        <dbReference type="ARBA" id="ARBA00022952"/>
    </source>
</evidence>
<keyword evidence="12 15" id="KW-0238">DNA-binding</keyword>
<comment type="subcellular location">
    <subcellularLocation>
        <location evidence="15">Virion</location>
    </subcellularLocation>
    <subcellularLocation>
        <location evidence="15">Host nucleus</location>
    </subcellularLocation>
</comment>
<dbReference type="GO" id="GO:0019028">
    <property type="term" value="C:viral capsid"/>
    <property type="evidence" value="ECO:0007669"/>
    <property type="project" value="UniProtKB-UniRule"/>
</dbReference>
<dbReference type="GO" id="GO:0075521">
    <property type="term" value="P:microtubule-dependent intracellular transport of viral material towards nucleus"/>
    <property type="evidence" value="ECO:0007669"/>
    <property type="project" value="UniProtKB-UniRule"/>
</dbReference>
<reference evidence="16 17" key="1">
    <citation type="submission" date="2011-04" db="EMBL/GenBank/DDBJ databases">
        <title>Novel canine papillomaviruses cause pigmented viral plaques.</title>
        <authorList>
            <person name="Yuan H."/>
            <person name="Luff J."/>
            <person name="Zhou D."/>
            <person name="Wang J."/>
            <person name="Affolter V."/>
            <person name="Moore P."/>
            <person name="Schlegel R."/>
        </authorList>
    </citation>
    <scope>NUCLEOTIDE SEQUENCE [LARGE SCALE GENOMIC DNA]</scope>
</reference>
<dbReference type="GO" id="GO:0075732">
    <property type="term" value="P:viral penetration into host nucleus"/>
    <property type="evidence" value="ECO:0007669"/>
    <property type="project" value="UniProtKB-KW"/>
</dbReference>
<keyword evidence="7 15" id="KW-0946">Virion</keyword>
<dbReference type="InterPro" id="IPR000784">
    <property type="entry name" value="Late_L2"/>
</dbReference>
<evidence type="ECO:0000256" key="1">
    <source>
        <dbReference type="ARBA" id="ARBA00022524"/>
    </source>
</evidence>
<dbReference type="EMBL" id="JF800657">
    <property type="protein sequence ID" value="AEP82746.1"/>
    <property type="molecule type" value="Genomic_DNA"/>
</dbReference>
<dbReference type="HAMAP" id="MF_04003">
    <property type="entry name" value="PPV_L2"/>
    <property type="match status" value="1"/>
</dbReference>
<dbReference type="GO" id="GO:0005198">
    <property type="term" value="F:structural molecule activity"/>
    <property type="evidence" value="ECO:0007669"/>
    <property type="project" value="UniProtKB-UniRule"/>
</dbReference>
<evidence type="ECO:0000256" key="12">
    <source>
        <dbReference type="ARBA" id="ARBA00023125"/>
    </source>
</evidence>
<dbReference type="Proteomes" id="UP000172817">
    <property type="component" value="Genome"/>
</dbReference>
<keyword evidence="14 15" id="KW-1160">Virus entry into host cell</keyword>
<evidence type="ECO:0000256" key="5">
    <source>
        <dbReference type="ARBA" id="ARBA00022581"/>
    </source>
</evidence>
<evidence type="ECO:0000256" key="14">
    <source>
        <dbReference type="ARBA" id="ARBA00023296"/>
    </source>
</evidence>
<proteinExistence type="inferred from homology"/>
<evidence type="ECO:0000256" key="10">
    <source>
        <dbReference type="ARBA" id="ARBA00023046"/>
    </source>
</evidence>
<evidence type="ECO:0000313" key="16">
    <source>
        <dbReference type="EMBL" id="AEP82746.1"/>
    </source>
</evidence>
<dbReference type="GO" id="GO:0003677">
    <property type="term" value="F:DNA binding"/>
    <property type="evidence" value="ECO:0007669"/>
    <property type="project" value="UniProtKB-UniRule"/>
</dbReference>
<dbReference type="GO" id="GO:0043657">
    <property type="term" value="C:host cell"/>
    <property type="evidence" value="ECO:0007669"/>
    <property type="project" value="GOC"/>
</dbReference>
<gene>
    <name evidence="15" type="primary">L2</name>
</gene>
<protein>
    <recommendedName>
        <fullName evidence="15">Minor capsid protein L2</fullName>
    </recommendedName>
</protein>
<evidence type="ECO:0000256" key="3">
    <source>
        <dbReference type="ARBA" id="ARBA00022561"/>
    </source>
</evidence>
<keyword evidence="2 15" id="KW-0597">Phosphoprotein</keyword>
<dbReference type="GO" id="GO:0046718">
    <property type="term" value="P:symbiont entry into host cell"/>
    <property type="evidence" value="ECO:0007669"/>
    <property type="project" value="UniProtKB-KW"/>
</dbReference>
<accession>G4XF74</accession>
<organism evidence="16 17">
    <name type="scientific">Canis familiaris papillomavirus 10</name>
    <dbReference type="NCBI Taxonomy" id="1087109"/>
    <lineage>
        <taxon>Viruses</taxon>
        <taxon>Monodnaviria</taxon>
        <taxon>Shotokuvirae</taxon>
        <taxon>Cossaviricota</taxon>
        <taxon>Papovaviricetes</taxon>
        <taxon>Zurhausenvirales</taxon>
        <taxon>Papillomaviridae</taxon>
        <taxon>Firstpapillomavirinae</taxon>
        <taxon>Chipapillomavirus</taxon>
        <taxon>Chipapillomavirus 3</taxon>
    </lineage>
</organism>
<dbReference type="KEGG" id="vg:11467819"/>
<keyword evidence="5 15" id="KW-0945">Host-virus interaction</keyword>
<feature type="disulfide bond" evidence="15">
    <location>
        <begin position="19"/>
        <end position="25"/>
    </location>
</feature>
<keyword evidence="9 15" id="KW-1177">Microtubular inwards viral transport</keyword>
<evidence type="ECO:0000313" key="17">
    <source>
        <dbReference type="Proteomes" id="UP000172817"/>
    </source>
</evidence>
<sequence>MVRARRTRRAAAEDLYKTCKLNNTCPPDVINKVEGTTIADKILQWGAAGTYFGGLSIGTGSGRGGATGYTPLGGRGGGVNIGSGGRVVRPPIPVDALGPAEVLPVDAQDPVIIPLTDGTPTNVRVVEAEIELTQRPQLPTPEVPAVSTEANVDGFTTAVLHVPPEATPPSRSSVTWSQYTNPAFEIAPDSSHDYGETSSSHNIFITGENSGVSVGENIPLTEFRTSTPRGRTEAVRRRGGYPRRLYERVRVSDPRFYDRPGSLVQFGFDNPLFDETLEFEAPSEPAAAPDPDFTDIVRLSRAHFSETGGRITVSRYGSRAGITTRSGVRIGSQVHFMHDISDITPHESIEMSVLGETSEGGPVTISDSDPITVSDPADLAFDEDAFESITLDSLTSADLDASADAYRHLLDSDDDPLIHGQLSFGRGRNRQSISVVVRPPATGGPVDTSDGGVFIDYQDMFPARPTRPPRPDVVIYYYGGVDYSLHPSLRRKRRRRRRKRVSF</sequence>
<keyword evidence="11 15" id="KW-1176">Cytoplasmic inwards viral transport</keyword>
<comment type="function">
    <text evidence="15">Minor protein of the capsid that localizes along the inner surface of the virion, within the central cavities beneath the L1 pentamers. Plays a role in capsid stabilization through interaction with the major capsid protein L1. Once the virion enters the host cell, L2 escorts the genomic DNA into the nucleus by promoting escape from the endosomal compartments and traffic through the host Golgi network. Mechanistically, the C-terminus of L2 possesses a cell-penetrating peptide that protudes from the host endosome, interacts with host cytoplasmic retromer cargo and thereby mediates the capsid delivery to the host trans-Golgi network. Plays a role through its interaction with host dynein in the intracellular microtubule-dependent transport of viral capsid toward the nucleus. Mediates the viral genome import into the nucleus through binding to host importins. Once within the nucleus, L2 localizes viral genomes to host PML bodies in order to activate early gene expression for establishment of infection. Later on, promotes late gene expression by interacting with the viral E2 protein and by inhibiting its transcriptional activation functions. During virion assembly, encapsidates the genome by direct interaction with the viral DNA.</text>
</comment>
<evidence type="ECO:0000256" key="2">
    <source>
        <dbReference type="ARBA" id="ARBA00022553"/>
    </source>
</evidence>
<evidence type="ECO:0000256" key="6">
    <source>
        <dbReference type="ARBA" id="ARBA00022812"/>
    </source>
</evidence>
<keyword evidence="1 15" id="KW-1163">Viral penetration into host nucleus</keyword>
<keyword evidence="13 15" id="KW-1015">Disulfide bond</keyword>
<dbReference type="OrthoDB" id="8047at10239"/>
<name>G4XF74_9PAPI</name>